<dbReference type="Pfam" id="PF02995">
    <property type="entry name" value="DUF229"/>
    <property type="match status" value="1"/>
</dbReference>
<dbReference type="SUPFAM" id="SSF53649">
    <property type="entry name" value="Alkaline phosphatase-like"/>
    <property type="match status" value="1"/>
</dbReference>
<accession>A0A9P1N626</accession>
<keyword evidence="1" id="KW-0472">Membrane</keyword>
<proteinExistence type="predicted"/>
<dbReference type="AlphaFoldDB" id="A0A9P1N626"/>
<comment type="caution">
    <text evidence="2">The sequence shown here is derived from an EMBL/GenBank/DDBJ whole genome shotgun (WGS) entry which is preliminary data.</text>
</comment>
<keyword evidence="1" id="KW-0812">Transmembrane</keyword>
<evidence type="ECO:0000313" key="2">
    <source>
        <dbReference type="EMBL" id="CAI5451164.1"/>
    </source>
</evidence>
<organism evidence="2 3">
    <name type="scientific">Caenorhabditis angaria</name>
    <dbReference type="NCBI Taxonomy" id="860376"/>
    <lineage>
        <taxon>Eukaryota</taxon>
        <taxon>Metazoa</taxon>
        <taxon>Ecdysozoa</taxon>
        <taxon>Nematoda</taxon>
        <taxon>Chromadorea</taxon>
        <taxon>Rhabditida</taxon>
        <taxon>Rhabditina</taxon>
        <taxon>Rhabditomorpha</taxon>
        <taxon>Rhabditoidea</taxon>
        <taxon>Rhabditidae</taxon>
        <taxon>Peloderinae</taxon>
        <taxon>Caenorhabditis</taxon>
    </lineage>
</organism>
<gene>
    <name evidence="2" type="ORF">CAMP_LOCUS13801</name>
</gene>
<dbReference type="Proteomes" id="UP001152747">
    <property type="component" value="Unassembled WGS sequence"/>
</dbReference>
<keyword evidence="1" id="KW-1133">Transmembrane helix</keyword>
<keyword evidence="3" id="KW-1185">Reference proteome</keyword>
<dbReference type="OrthoDB" id="413313at2759"/>
<evidence type="ECO:0000256" key="1">
    <source>
        <dbReference type="SAM" id="Phobius"/>
    </source>
</evidence>
<sequence length="660" mass="77650">MPLFCDRVKRFLYFQILLVSTCLVYIVIFDKLLEISGKFGKSLEEKRQTHLFDNACKFVWTEPLDSTLRKYTKFPGLPKCERINVELFKRYSATGEFTFISQKYANSTDCEIQEIEGALKPNPQVFINSRNEKFIPKLGELFWINANNFMISCFHQNILIFQKPYMGLKLEKSEKLYITGPITKFLKKTQKFSVSMLVFDSTSRAQFERHMKNSLNLIKGLGGVVFEAYNKVGDNSAINMLPILAEQLEETAESKILDTSGDINIYKMLPSNIKLDPEKIKWIWKQLDSDYITMLNDDIMHTHRGLFHYPSNNFDKGFSQNPTTFYYRPFYVNLYIYLNNFWRKCLDGSLLTEEFLDSWFRFERIFGNRPHFSLSFLASLTHDDPNNLNFMDNILHERLQYLNESKRLENTFLIIMGDHGNRVHPLNRYTFAGKIEERAPFLSIIPPIKWQFEKKEKYYNLQSNSKRFISNYDLRETILDILNIPSNSKRGTSLFGLQNRHKTCQSNNVISNHCLCMIDGSDELEGIPPNNLRYETVLKNWLENEKLGTCFNLDEIKCDMETIQYLMPNNYVQVWARTKISEKEVMRRKKGKKTAVIYSQMNCWISSEIILETQFRIHQGSANIKIVYPPKVHVPNHIKLLKINNCQYFTYPKDYCNCIK</sequence>
<feature type="transmembrane region" description="Helical" evidence="1">
    <location>
        <begin position="12"/>
        <end position="29"/>
    </location>
</feature>
<dbReference type="InterPro" id="IPR004245">
    <property type="entry name" value="DUF229"/>
</dbReference>
<evidence type="ECO:0000313" key="3">
    <source>
        <dbReference type="Proteomes" id="UP001152747"/>
    </source>
</evidence>
<dbReference type="InterPro" id="IPR017850">
    <property type="entry name" value="Alkaline_phosphatase_core_sf"/>
</dbReference>
<dbReference type="PANTHER" id="PTHR10974">
    <property type="entry name" value="FI08016P-RELATED"/>
    <property type="match status" value="1"/>
</dbReference>
<name>A0A9P1N626_9PELO</name>
<dbReference type="Gene3D" id="3.40.720.10">
    <property type="entry name" value="Alkaline Phosphatase, subunit A"/>
    <property type="match status" value="1"/>
</dbReference>
<dbReference type="CDD" id="cd16021">
    <property type="entry name" value="ALP_like"/>
    <property type="match status" value="1"/>
</dbReference>
<dbReference type="GO" id="GO:0005615">
    <property type="term" value="C:extracellular space"/>
    <property type="evidence" value="ECO:0007669"/>
    <property type="project" value="TreeGrafter"/>
</dbReference>
<reference evidence="2" key="1">
    <citation type="submission" date="2022-11" db="EMBL/GenBank/DDBJ databases">
        <authorList>
            <person name="Kikuchi T."/>
        </authorList>
    </citation>
    <scope>NUCLEOTIDE SEQUENCE</scope>
    <source>
        <strain evidence="2">PS1010</strain>
    </source>
</reference>
<dbReference type="EMBL" id="CANHGI010000005">
    <property type="protein sequence ID" value="CAI5451164.1"/>
    <property type="molecule type" value="Genomic_DNA"/>
</dbReference>
<dbReference type="PANTHER" id="PTHR10974:SF6">
    <property type="entry name" value="PROTEIN CBG19234"/>
    <property type="match status" value="1"/>
</dbReference>
<protein>
    <submittedName>
        <fullName evidence="2">Uncharacterized protein</fullName>
    </submittedName>
</protein>